<comment type="caution">
    <text evidence="2">The sequence shown here is derived from an EMBL/GenBank/DDBJ whole genome shotgun (WGS) entry which is preliminary data.</text>
</comment>
<reference evidence="2 3" key="1">
    <citation type="submission" date="2023-09" db="EMBL/GenBank/DDBJ databases">
        <title>Novel taxa isolated from Blanes Bay.</title>
        <authorList>
            <person name="Rey-Velasco X."/>
            <person name="Lucena T."/>
        </authorList>
    </citation>
    <scope>NUCLEOTIDE SEQUENCE [LARGE SCALE GENOMIC DNA]</scope>
    <source>
        <strain evidence="2 3">S334</strain>
    </source>
</reference>
<dbReference type="RefSeq" id="WP_314012891.1">
    <property type="nucleotide sequence ID" value="NZ_JAVTTP010000001.1"/>
</dbReference>
<dbReference type="EMBL" id="JAVTTP010000001">
    <property type="protein sequence ID" value="MDT7827808.1"/>
    <property type="molecule type" value="Genomic_DNA"/>
</dbReference>
<evidence type="ECO:0000256" key="1">
    <source>
        <dbReference type="SAM" id="SignalP"/>
    </source>
</evidence>
<dbReference type="NCBIfam" id="TIGR03519">
    <property type="entry name" value="T9SS_PorP_fam"/>
    <property type="match status" value="1"/>
</dbReference>
<protein>
    <submittedName>
        <fullName evidence="2">Type IX secretion system membrane protein PorP/SprF</fullName>
    </submittedName>
</protein>
<name>A0ABU3L2I5_9FLAO</name>
<gene>
    <name evidence="2" type="ORF">RQM65_03900</name>
</gene>
<feature type="chain" id="PRO_5047061488" evidence="1">
    <location>
        <begin position="27"/>
        <end position="323"/>
    </location>
</feature>
<accession>A0ABU3L2I5</accession>
<evidence type="ECO:0000313" key="2">
    <source>
        <dbReference type="EMBL" id="MDT7827808.1"/>
    </source>
</evidence>
<keyword evidence="1" id="KW-0732">Signal</keyword>
<sequence>MVFPKYNKRYCRYLLACLAISFFFLGDGLFAQQDAQYTQYMYNMPSINPGYAGSKESLSITALYRSQWAGLKGAPKTQTLNLHTPIGYRGVGLGVGVLNEQIGPTSETYLDVDFSYTIFTSREGRLAFGLKGSAHLLDIQFSKLDQDIGNSNGPDPLLQQDIDNKFSPNIGAGVYYYNEKFYMGISVPRILETTHFSSSNISTASERMNLYLTSGYVFDLNRDLKFKPALLTKVVRGAPLQVDLSANFLLDEKFILGAAYRWSAAVSGMLGFYIDDGLLLGLAYDRETTDLGGTQFNSGSFEVLLRYDFTQRRNGRIRSPRFF</sequence>
<dbReference type="InterPro" id="IPR019861">
    <property type="entry name" value="PorP/SprF_Bacteroidetes"/>
</dbReference>
<keyword evidence="3" id="KW-1185">Reference proteome</keyword>
<evidence type="ECO:0000313" key="3">
    <source>
        <dbReference type="Proteomes" id="UP001250656"/>
    </source>
</evidence>
<dbReference type="Pfam" id="PF11751">
    <property type="entry name" value="PorP_SprF"/>
    <property type="match status" value="1"/>
</dbReference>
<dbReference type="Proteomes" id="UP001250656">
    <property type="component" value="Unassembled WGS sequence"/>
</dbReference>
<proteinExistence type="predicted"/>
<organism evidence="2 3">
    <name type="scientific">Pricia mediterranea</name>
    <dbReference type="NCBI Taxonomy" id="3076079"/>
    <lineage>
        <taxon>Bacteria</taxon>
        <taxon>Pseudomonadati</taxon>
        <taxon>Bacteroidota</taxon>
        <taxon>Flavobacteriia</taxon>
        <taxon>Flavobacteriales</taxon>
        <taxon>Flavobacteriaceae</taxon>
        <taxon>Pricia</taxon>
    </lineage>
</organism>
<feature type="signal peptide" evidence="1">
    <location>
        <begin position="1"/>
        <end position="26"/>
    </location>
</feature>